<dbReference type="AlphaFoldDB" id="C7QDH8"/>
<evidence type="ECO:0000259" key="2">
    <source>
        <dbReference type="Pfam" id="PF20028"/>
    </source>
</evidence>
<dbReference type="OrthoDB" id="9150676at2"/>
<dbReference type="Pfam" id="PF20028">
    <property type="entry name" value="VMAP-C"/>
    <property type="match status" value="1"/>
</dbReference>
<organism evidence="3 4">
    <name type="scientific">Catenulispora acidiphila (strain DSM 44928 / JCM 14897 / NBRC 102108 / NRRL B-24433 / ID139908)</name>
    <dbReference type="NCBI Taxonomy" id="479433"/>
    <lineage>
        <taxon>Bacteria</taxon>
        <taxon>Bacillati</taxon>
        <taxon>Actinomycetota</taxon>
        <taxon>Actinomycetes</taxon>
        <taxon>Catenulisporales</taxon>
        <taxon>Catenulisporaceae</taxon>
        <taxon>Catenulispora</taxon>
    </lineage>
</organism>
<proteinExistence type="predicted"/>
<dbReference type="EMBL" id="CP001700">
    <property type="protein sequence ID" value="ACU72771.1"/>
    <property type="molecule type" value="Genomic_DNA"/>
</dbReference>
<dbReference type="InterPro" id="IPR045450">
    <property type="entry name" value="VMAP_C"/>
</dbReference>
<keyword evidence="4" id="KW-1185">Reference proteome</keyword>
<dbReference type="InParanoid" id="C7QDH8"/>
<protein>
    <recommendedName>
        <fullName evidence="5">Peptidase C14 caspase catalytic subunit p20</fullName>
    </recommendedName>
</protein>
<evidence type="ECO:0000313" key="4">
    <source>
        <dbReference type="Proteomes" id="UP000000851"/>
    </source>
</evidence>
<dbReference type="GO" id="GO:0006508">
    <property type="term" value="P:proteolysis"/>
    <property type="evidence" value="ECO:0007669"/>
    <property type="project" value="InterPro"/>
</dbReference>
<dbReference type="GO" id="GO:0004197">
    <property type="term" value="F:cysteine-type endopeptidase activity"/>
    <property type="evidence" value="ECO:0007669"/>
    <property type="project" value="InterPro"/>
</dbReference>
<feature type="domain" description="vWA-MoxR associated protein C-terminal" evidence="2">
    <location>
        <begin position="427"/>
        <end position="668"/>
    </location>
</feature>
<gene>
    <name evidence="3" type="ordered locus">Caci_3883</name>
</gene>
<dbReference type="STRING" id="479433.Caci_3883"/>
<sequence length="688" mass="75966">MDLAIPTAPEDVHAIVVGIEHYPGLGRRWRLPGAVEDAHRMAAWLIGQGVPFDNISLLTSPDPERVAAAMPAGEQGAEDVAVPPVPARPADRATVAAVIRNELPRRVGRLLVFFWAGHGIVDDRDRLCLPFSDTTSNDPSCLILEDTLAWLRSEVFPAGRFERQVIIVDACRLSATDRRLRLADMEYPPHPARRACYQSVLYACRVGEAAQNQADRLSGQLSEVLMAQLADASLDSLNAAVHTTVTAVQNRFAELRAAGEAWQTPVRMHYAGWQDSNIWHETAAGATARRDGLDEKAWRDLERQLAGVTPEPWCEQAFRWSFGTGETAEQAPYAMPDGDLSAWARDLDEYEGRTDGLPQVVAFVHALAAGFRAQEDPAARHRAGALSAWVAKVCNRHSLPKPPEPPVFTSENTTLMVRLDQDPQHEDQVFLDIWLRAAGWQCLEPAEGEGHRKRVTLDKARDILDEHLTGLGGTSTAGASRPFGLRRVEFAVEAFLLEEGFDQWSMSAGLRRPWKLGRRFEVVVRCPEARRNLNLAYLWGCRWDWFVANSGTCAEATVWLSQVDVDDLERLDALIDKWSAGQHPVCVAVDAVSPGHADGWGAALDAGMPVIVWRRPDRADDDRAPASLRELLPIDDVSQLPATVKQLRTDSTVDPRLRSTVVLLWDDPGHALDRELLSDAGLRSPGAP</sequence>
<dbReference type="Proteomes" id="UP000000851">
    <property type="component" value="Chromosome"/>
</dbReference>
<dbReference type="eggNOG" id="COG4249">
    <property type="taxonomic scope" value="Bacteria"/>
</dbReference>
<accession>C7QDH8</accession>
<name>C7QDH8_CATAD</name>
<dbReference type="HOGENOM" id="CLU_421909_0_0_11"/>
<feature type="domain" description="Peptidase C14 caspase" evidence="1">
    <location>
        <begin position="13"/>
        <end position="249"/>
    </location>
</feature>
<dbReference type="InterPro" id="IPR011600">
    <property type="entry name" value="Pept_C14_caspase"/>
</dbReference>
<evidence type="ECO:0000313" key="3">
    <source>
        <dbReference type="EMBL" id="ACU72771.1"/>
    </source>
</evidence>
<reference evidence="3 4" key="1">
    <citation type="journal article" date="2009" name="Stand. Genomic Sci.">
        <title>Complete genome sequence of Catenulispora acidiphila type strain (ID 139908).</title>
        <authorList>
            <person name="Copeland A."/>
            <person name="Lapidus A."/>
            <person name="Glavina Del Rio T."/>
            <person name="Nolan M."/>
            <person name="Lucas S."/>
            <person name="Chen F."/>
            <person name="Tice H."/>
            <person name="Cheng J.F."/>
            <person name="Bruce D."/>
            <person name="Goodwin L."/>
            <person name="Pitluck S."/>
            <person name="Mikhailova N."/>
            <person name="Pati A."/>
            <person name="Ivanova N."/>
            <person name="Mavromatis K."/>
            <person name="Chen A."/>
            <person name="Palaniappan K."/>
            <person name="Chain P."/>
            <person name="Land M."/>
            <person name="Hauser L."/>
            <person name="Chang Y.J."/>
            <person name="Jeffries C.D."/>
            <person name="Chertkov O."/>
            <person name="Brettin T."/>
            <person name="Detter J.C."/>
            <person name="Han C."/>
            <person name="Ali Z."/>
            <person name="Tindall B.J."/>
            <person name="Goker M."/>
            <person name="Bristow J."/>
            <person name="Eisen J.A."/>
            <person name="Markowitz V."/>
            <person name="Hugenholtz P."/>
            <person name="Kyrpides N.C."/>
            <person name="Klenk H.P."/>
        </authorList>
    </citation>
    <scope>NUCLEOTIDE SEQUENCE [LARGE SCALE GENOMIC DNA]</scope>
    <source>
        <strain evidence="4">DSM 44928 / JCM 14897 / NBRC 102108 / NRRL B-24433 / ID139908</strain>
    </source>
</reference>
<dbReference type="KEGG" id="cai:Caci_3883"/>
<dbReference type="RefSeq" id="WP_015792500.1">
    <property type="nucleotide sequence ID" value="NC_013131.1"/>
</dbReference>
<dbReference type="Gene3D" id="3.40.50.1460">
    <property type="match status" value="1"/>
</dbReference>
<evidence type="ECO:0000259" key="1">
    <source>
        <dbReference type="Pfam" id="PF00656"/>
    </source>
</evidence>
<evidence type="ECO:0008006" key="5">
    <source>
        <dbReference type="Google" id="ProtNLM"/>
    </source>
</evidence>
<dbReference type="Pfam" id="PF00656">
    <property type="entry name" value="Peptidase_C14"/>
    <property type="match status" value="1"/>
</dbReference>